<proteinExistence type="predicted"/>
<organism evidence="1 2">
    <name type="scientific">Dreissena polymorpha</name>
    <name type="common">Zebra mussel</name>
    <name type="synonym">Mytilus polymorpha</name>
    <dbReference type="NCBI Taxonomy" id="45954"/>
    <lineage>
        <taxon>Eukaryota</taxon>
        <taxon>Metazoa</taxon>
        <taxon>Spiralia</taxon>
        <taxon>Lophotrochozoa</taxon>
        <taxon>Mollusca</taxon>
        <taxon>Bivalvia</taxon>
        <taxon>Autobranchia</taxon>
        <taxon>Heteroconchia</taxon>
        <taxon>Euheterodonta</taxon>
        <taxon>Imparidentia</taxon>
        <taxon>Neoheterodontei</taxon>
        <taxon>Myida</taxon>
        <taxon>Dreissenoidea</taxon>
        <taxon>Dreissenidae</taxon>
        <taxon>Dreissena</taxon>
    </lineage>
</organism>
<reference evidence="1" key="1">
    <citation type="journal article" date="2019" name="bioRxiv">
        <title>The Genome of the Zebra Mussel, Dreissena polymorpha: A Resource for Invasive Species Research.</title>
        <authorList>
            <person name="McCartney M.A."/>
            <person name="Auch B."/>
            <person name="Kono T."/>
            <person name="Mallez S."/>
            <person name="Zhang Y."/>
            <person name="Obille A."/>
            <person name="Becker A."/>
            <person name="Abrahante J.E."/>
            <person name="Garbe J."/>
            <person name="Badalamenti J.P."/>
            <person name="Herman A."/>
            <person name="Mangelson H."/>
            <person name="Liachko I."/>
            <person name="Sullivan S."/>
            <person name="Sone E.D."/>
            <person name="Koren S."/>
            <person name="Silverstein K.A.T."/>
            <person name="Beckman K.B."/>
            <person name="Gohl D.M."/>
        </authorList>
    </citation>
    <scope>NUCLEOTIDE SEQUENCE</scope>
    <source>
        <strain evidence="1">Duluth1</strain>
        <tissue evidence="1">Whole animal</tissue>
    </source>
</reference>
<evidence type="ECO:0000313" key="2">
    <source>
        <dbReference type="Proteomes" id="UP000828390"/>
    </source>
</evidence>
<name>A0A9D4RUQ4_DREPO</name>
<keyword evidence="2" id="KW-1185">Reference proteome</keyword>
<dbReference type="AlphaFoldDB" id="A0A9D4RUQ4"/>
<dbReference type="EMBL" id="JAIWYP010000001">
    <property type="protein sequence ID" value="KAH3879317.1"/>
    <property type="molecule type" value="Genomic_DNA"/>
</dbReference>
<sequence>MWTNGRRTKTNSKTSPEQSAIFQLCSITRKSAPPPPGGRETNVLTKFHENWAKNVTSRLFTCFHYIHIEKNAPPTSGHVFHRSGPFSNSSEMKTAPPTGGHVFQRTRTTFELNQHIIKTNILTKLHEDWAWNVTSTVFTSFQLHRDIIGTNLLTKFHEDQTKNVASRVFTSYLYNQIRKNAPPTGCHFFQ</sequence>
<comment type="caution">
    <text evidence="1">The sequence shown here is derived from an EMBL/GenBank/DDBJ whole genome shotgun (WGS) entry which is preliminary data.</text>
</comment>
<gene>
    <name evidence="1" type="ORF">DPMN_003219</name>
</gene>
<protein>
    <submittedName>
        <fullName evidence="1">Uncharacterized protein</fullName>
    </submittedName>
</protein>
<reference evidence="1" key="2">
    <citation type="submission" date="2020-11" db="EMBL/GenBank/DDBJ databases">
        <authorList>
            <person name="McCartney M.A."/>
            <person name="Auch B."/>
            <person name="Kono T."/>
            <person name="Mallez S."/>
            <person name="Becker A."/>
            <person name="Gohl D.M."/>
            <person name="Silverstein K.A.T."/>
            <person name="Koren S."/>
            <person name="Bechman K.B."/>
            <person name="Herman A."/>
            <person name="Abrahante J.E."/>
            <person name="Garbe J."/>
        </authorList>
    </citation>
    <scope>NUCLEOTIDE SEQUENCE</scope>
    <source>
        <strain evidence="1">Duluth1</strain>
        <tissue evidence="1">Whole animal</tissue>
    </source>
</reference>
<dbReference type="Proteomes" id="UP000828390">
    <property type="component" value="Unassembled WGS sequence"/>
</dbReference>
<accession>A0A9D4RUQ4</accession>
<evidence type="ECO:0000313" key="1">
    <source>
        <dbReference type="EMBL" id="KAH3879317.1"/>
    </source>
</evidence>